<gene>
    <name evidence="9" type="ORF">GNP93_11630</name>
</gene>
<feature type="binding site" evidence="7">
    <location>
        <position position="113"/>
    </location>
    <ligand>
        <name>ATP</name>
        <dbReference type="ChEBI" id="CHEBI:30616"/>
    </ligand>
</feature>
<dbReference type="AlphaFoldDB" id="A0A7X2ZBP4"/>
<keyword evidence="6 7" id="KW-0067">ATP-binding</keyword>
<sequence>MQEPVLGRRINLLLENILSPFFGLSNGEKQKLKFLLTVLIGGIKLTYPSLKLDTSALPDLQRDEFFFLKPLQLVTSEDSRYRCLSFVGKGGNGATFKVVCEKGKYEGIEFALKVFYRVSDLERRRRFLREAGMLASLSHPSIIRLFDRGVYKTRRNSYPFMIVEFIPSSIRDLLSMSGGALAPLRAIRCGLQILNALNYIHTLASPIVHRDIKPENILVANDFVKLADFGLFREILSESTDRVVGPTTGPAMPVRYRTPDLIQAAIDGTPPTTASDIYQVGLVLYEMCTGWNPQKQVLPKDILSPIEISPLRISWTKGDEIVQLISEMLSPEPSMRPTASECISRLMEIYLFLQKSHVDLFNTTA</sequence>
<evidence type="ECO:0000256" key="7">
    <source>
        <dbReference type="PROSITE-ProRule" id="PRU10141"/>
    </source>
</evidence>
<dbReference type="SUPFAM" id="SSF56112">
    <property type="entry name" value="Protein kinase-like (PK-like)"/>
    <property type="match status" value="1"/>
</dbReference>
<evidence type="ECO:0000256" key="5">
    <source>
        <dbReference type="ARBA" id="ARBA00022777"/>
    </source>
</evidence>
<evidence type="ECO:0000259" key="8">
    <source>
        <dbReference type="PROSITE" id="PS50011"/>
    </source>
</evidence>
<evidence type="ECO:0000313" key="10">
    <source>
        <dbReference type="Proteomes" id="UP000450917"/>
    </source>
</evidence>
<dbReference type="PROSITE" id="PS00108">
    <property type="entry name" value="PROTEIN_KINASE_ST"/>
    <property type="match status" value="1"/>
</dbReference>
<evidence type="ECO:0000256" key="1">
    <source>
        <dbReference type="ARBA" id="ARBA00010886"/>
    </source>
</evidence>
<evidence type="ECO:0000256" key="2">
    <source>
        <dbReference type="ARBA" id="ARBA00012513"/>
    </source>
</evidence>
<dbReference type="Gene3D" id="3.30.200.20">
    <property type="entry name" value="Phosphorylase Kinase, domain 1"/>
    <property type="match status" value="1"/>
</dbReference>
<evidence type="ECO:0000256" key="3">
    <source>
        <dbReference type="ARBA" id="ARBA00022679"/>
    </source>
</evidence>
<protein>
    <recommendedName>
        <fullName evidence="2">non-specific serine/threonine protein kinase</fullName>
        <ecNumber evidence="2">2.7.11.1</ecNumber>
    </recommendedName>
</protein>
<dbReference type="SMART" id="SM00220">
    <property type="entry name" value="S_TKc"/>
    <property type="match status" value="1"/>
</dbReference>
<dbReference type="EMBL" id="WNZX01000008">
    <property type="protein sequence ID" value="MUG71330.1"/>
    <property type="molecule type" value="Genomic_DNA"/>
</dbReference>
<dbReference type="CDD" id="cd14014">
    <property type="entry name" value="STKc_PknB_like"/>
    <property type="match status" value="1"/>
</dbReference>
<keyword evidence="4 7" id="KW-0547">Nucleotide-binding</keyword>
<dbReference type="Pfam" id="PF00069">
    <property type="entry name" value="Pkinase"/>
    <property type="match status" value="1"/>
</dbReference>
<keyword evidence="5 9" id="KW-0418">Kinase</keyword>
<proteinExistence type="inferred from homology"/>
<dbReference type="GO" id="GO:0005524">
    <property type="term" value="F:ATP binding"/>
    <property type="evidence" value="ECO:0007669"/>
    <property type="project" value="UniProtKB-UniRule"/>
</dbReference>
<dbReference type="PANTHER" id="PTHR43671:SF13">
    <property type="entry name" value="SERINE_THREONINE-PROTEIN KINASE NEK2"/>
    <property type="match status" value="1"/>
</dbReference>
<dbReference type="InterPro" id="IPR017441">
    <property type="entry name" value="Protein_kinase_ATP_BS"/>
</dbReference>
<feature type="domain" description="Protein kinase" evidence="8">
    <location>
        <begin position="81"/>
        <end position="353"/>
    </location>
</feature>
<dbReference type="PROSITE" id="PS00107">
    <property type="entry name" value="PROTEIN_KINASE_ATP"/>
    <property type="match status" value="1"/>
</dbReference>
<dbReference type="Gene3D" id="1.10.510.10">
    <property type="entry name" value="Transferase(Phosphotransferase) domain 1"/>
    <property type="match status" value="1"/>
</dbReference>
<dbReference type="InterPro" id="IPR050660">
    <property type="entry name" value="NEK_Ser/Thr_kinase"/>
</dbReference>
<reference evidence="9 10" key="1">
    <citation type="submission" date="2019-11" db="EMBL/GenBank/DDBJ databases">
        <title>Draft genome sequences of five Paenibacillus species of dairy origin.</title>
        <authorList>
            <person name="Olajide A.M."/>
            <person name="Chen S."/>
            <person name="Lapointe G."/>
        </authorList>
    </citation>
    <scope>NUCLEOTIDE SEQUENCE [LARGE SCALE GENOMIC DNA]</scope>
    <source>
        <strain evidence="9 10">2CS3</strain>
    </source>
</reference>
<comment type="caution">
    <text evidence="9">The sequence shown here is derived from an EMBL/GenBank/DDBJ whole genome shotgun (WGS) entry which is preliminary data.</text>
</comment>
<comment type="similarity">
    <text evidence="1">Belongs to the protein kinase superfamily. NEK Ser/Thr protein kinase family. NIMA subfamily.</text>
</comment>
<dbReference type="InterPro" id="IPR000719">
    <property type="entry name" value="Prot_kinase_dom"/>
</dbReference>
<keyword evidence="10" id="KW-1185">Reference proteome</keyword>
<dbReference type="InterPro" id="IPR011009">
    <property type="entry name" value="Kinase-like_dom_sf"/>
</dbReference>
<dbReference type="PANTHER" id="PTHR43671">
    <property type="entry name" value="SERINE/THREONINE-PROTEIN KINASE NEK"/>
    <property type="match status" value="1"/>
</dbReference>
<evidence type="ECO:0000313" key="9">
    <source>
        <dbReference type="EMBL" id="MUG71330.1"/>
    </source>
</evidence>
<evidence type="ECO:0000256" key="6">
    <source>
        <dbReference type="ARBA" id="ARBA00022840"/>
    </source>
</evidence>
<dbReference type="GO" id="GO:0004674">
    <property type="term" value="F:protein serine/threonine kinase activity"/>
    <property type="evidence" value="ECO:0007669"/>
    <property type="project" value="UniProtKB-EC"/>
</dbReference>
<dbReference type="Proteomes" id="UP000450917">
    <property type="component" value="Unassembled WGS sequence"/>
</dbReference>
<dbReference type="EC" id="2.7.11.1" evidence="2"/>
<dbReference type="InterPro" id="IPR008271">
    <property type="entry name" value="Ser/Thr_kinase_AS"/>
</dbReference>
<keyword evidence="3" id="KW-0808">Transferase</keyword>
<accession>A0A7X2ZBP4</accession>
<dbReference type="PROSITE" id="PS50011">
    <property type="entry name" value="PROTEIN_KINASE_DOM"/>
    <property type="match status" value="1"/>
</dbReference>
<evidence type="ECO:0000256" key="4">
    <source>
        <dbReference type="ARBA" id="ARBA00022741"/>
    </source>
</evidence>
<name>A0A7X2ZBP4_9BACL</name>
<organism evidence="9 10">
    <name type="scientific">Paenibacillus validus</name>
    <dbReference type="NCBI Taxonomy" id="44253"/>
    <lineage>
        <taxon>Bacteria</taxon>
        <taxon>Bacillati</taxon>
        <taxon>Bacillota</taxon>
        <taxon>Bacilli</taxon>
        <taxon>Bacillales</taxon>
        <taxon>Paenibacillaceae</taxon>
        <taxon>Paenibacillus</taxon>
    </lineage>
</organism>